<evidence type="ECO:0008006" key="3">
    <source>
        <dbReference type="Google" id="ProtNLM"/>
    </source>
</evidence>
<reference evidence="2" key="1">
    <citation type="submission" date="2015-06" db="EMBL/GenBank/DDBJ databases">
        <title>Expansion of signal transduction pathways in fungi by whole-genome duplication.</title>
        <authorList>
            <consortium name="DOE Joint Genome Institute"/>
            <person name="Corrochano L.M."/>
            <person name="Kuo A."/>
            <person name="Marcet-Houben M."/>
            <person name="Polaino S."/>
            <person name="Salamov A."/>
            <person name="Villalobos J.M."/>
            <person name="Alvarez M.I."/>
            <person name="Avalos J."/>
            <person name="Benito E.P."/>
            <person name="Benoit I."/>
            <person name="Burger G."/>
            <person name="Camino L.P."/>
            <person name="Canovas D."/>
            <person name="Cerda-Olmedo E."/>
            <person name="Cheng J.-F."/>
            <person name="Dominguez A."/>
            <person name="Elias M."/>
            <person name="Eslava A.P."/>
            <person name="Glaser F."/>
            <person name="Grimwood J."/>
            <person name="Gutierrez G."/>
            <person name="Heitman J."/>
            <person name="Henrissat B."/>
            <person name="Iturriaga E.A."/>
            <person name="Lang B.F."/>
            <person name="Lavin J.L."/>
            <person name="Lee S."/>
            <person name="Li W."/>
            <person name="Lindquist E."/>
            <person name="Lopez-Garcia S."/>
            <person name="Luque E.M."/>
            <person name="Marcos A.T."/>
            <person name="Martin J."/>
            <person name="McCluskey K."/>
            <person name="Medina H.R."/>
            <person name="Miralles-Duran A."/>
            <person name="Miyazaki A."/>
            <person name="Munoz-Torres E."/>
            <person name="Oguiza J.A."/>
            <person name="Ohm R."/>
            <person name="Olmedo M."/>
            <person name="Orejas M."/>
            <person name="Ortiz-Castellanos L."/>
            <person name="Pisabarro A.G."/>
            <person name="Rodriguez-Romero J."/>
            <person name="Ruiz-Herrera J."/>
            <person name="Ruiz-Vazquez R."/>
            <person name="Sanz C."/>
            <person name="Schackwitz W."/>
            <person name="Schmutz J."/>
            <person name="Shahriari M."/>
            <person name="Shelest E."/>
            <person name="Silva-Franco F."/>
            <person name="Soanes D."/>
            <person name="Syed K."/>
            <person name="Tagua V.G."/>
            <person name="Talbot N.J."/>
            <person name="Thon M."/>
            <person name="De vries R.P."/>
            <person name="Wiebenga A."/>
            <person name="Yadav J.S."/>
            <person name="Braun E.L."/>
            <person name="Baker S."/>
            <person name="Garre V."/>
            <person name="Horwitz B."/>
            <person name="Torres-Martinez S."/>
            <person name="Idnurm A."/>
            <person name="Herrera-Estrella A."/>
            <person name="Gabaldon T."/>
            <person name="Grigoriev I.V."/>
        </authorList>
    </citation>
    <scope>NUCLEOTIDE SEQUENCE [LARGE SCALE GENOMIC DNA]</scope>
    <source>
        <strain evidence="2">NRRL 1555(-)</strain>
    </source>
</reference>
<dbReference type="Proteomes" id="UP000077315">
    <property type="component" value="Unassembled WGS sequence"/>
</dbReference>
<accession>A0A167LKH7</accession>
<dbReference type="RefSeq" id="XP_018288689.1">
    <property type="nucleotide sequence ID" value="XM_018442106.1"/>
</dbReference>
<dbReference type="GeneID" id="29003012"/>
<protein>
    <recommendedName>
        <fullName evidence="3">FAR1 domain-containing protein</fullName>
    </recommendedName>
</protein>
<dbReference type="EMBL" id="KV440988">
    <property type="protein sequence ID" value="OAD70649.1"/>
    <property type="molecule type" value="Genomic_DNA"/>
</dbReference>
<proteinExistence type="predicted"/>
<organism evidence="1 2">
    <name type="scientific">Phycomyces blakesleeanus (strain ATCC 8743b / DSM 1359 / FGSC 10004 / NBRC 33097 / NRRL 1555)</name>
    <dbReference type="NCBI Taxonomy" id="763407"/>
    <lineage>
        <taxon>Eukaryota</taxon>
        <taxon>Fungi</taxon>
        <taxon>Fungi incertae sedis</taxon>
        <taxon>Mucoromycota</taxon>
        <taxon>Mucoromycotina</taxon>
        <taxon>Mucoromycetes</taxon>
        <taxon>Mucorales</taxon>
        <taxon>Phycomycetaceae</taxon>
        <taxon>Phycomyces</taxon>
    </lineage>
</organism>
<gene>
    <name evidence="1" type="ORF">PHYBLDRAFT_69513</name>
</gene>
<name>A0A167LKH7_PHYB8</name>
<dbReference type="VEuPathDB" id="FungiDB:PHYBLDRAFT_69513"/>
<evidence type="ECO:0000313" key="2">
    <source>
        <dbReference type="Proteomes" id="UP000077315"/>
    </source>
</evidence>
<dbReference type="OrthoDB" id="167809at2759"/>
<evidence type="ECO:0000313" key="1">
    <source>
        <dbReference type="EMBL" id="OAD70649.1"/>
    </source>
</evidence>
<dbReference type="InParanoid" id="A0A167LKH7"/>
<sequence>MNFYPAVSASSAFPKDGMKNKDEVVNVMKAYAIENNFVLVTARSQVPILHLKCAKGGAYKTRRDGDEKAKRITQTCRVGCPYLLRFSFRKKEQKYYLLKSLHEKEKYHNHPLSPKELSTLHEGRMATVTKEDFIIAGQLFTENSKTIKIQDLLNDESAPGKMLASHIIDD</sequence>
<dbReference type="AlphaFoldDB" id="A0A167LKH7"/>
<keyword evidence="2" id="KW-1185">Reference proteome</keyword>